<dbReference type="InterPro" id="IPR005104">
    <property type="entry name" value="WHTH_HrcA_DNA-bd"/>
</dbReference>
<dbReference type="PANTHER" id="PTHR34824">
    <property type="entry name" value="HEAT-INDUCIBLE TRANSCRIPTION REPRESSOR HRCA"/>
    <property type="match status" value="1"/>
</dbReference>
<evidence type="ECO:0000313" key="8">
    <source>
        <dbReference type="EMBL" id="OGE38739.1"/>
    </source>
</evidence>
<comment type="function">
    <text evidence="5">Negative regulator of class I heat shock genes (grpE-dnaK-dnaJ and groELS operons). Prevents heat-shock induction of these operons.</text>
</comment>
<evidence type="ECO:0000259" key="6">
    <source>
        <dbReference type="Pfam" id="PF01628"/>
    </source>
</evidence>
<dbReference type="Proteomes" id="UP000176527">
    <property type="component" value="Unassembled WGS sequence"/>
</dbReference>
<evidence type="ECO:0000256" key="1">
    <source>
        <dbReference type="ARBA" id="ARBA00022491"/>
    </source>
</evidence>
<feature type="domain" description="Winged helix-turn-helix transcription repressor HrcA DNA-binding" evidence="7">
    <location>
        <begin position="2"/>
        <end position="69"/>
    </location>
</feature>
<evidence type="ECO:0000259" key="7">
    <source>
        <dbReference type="Pfam" id="PF03444"/>
    </source>
</evidence>
<dbReference type="InterPro" id="IPR021153">
    <property type="entry name" value="HrcA_C"/>
</dbReference>
<dbReference type="SUPFAM" id="SSF55781">
    <property type="entry name" value="GAF domain-like"/>
    <property type="match status" value="1"/>
</dbReference>
<keyword evidence="1 5" id="KW-0678">Repressor</keyword>
<accession>A0A1F5KD03</accession>
<gene>
    <name evidence="5" type="primary">hrcA</name>
    <name evidence="8" type="ORF">A3F00_03660</name>
</gene>
<protein>
    <recommendedName>
        <fullName evidence="5">Heat-inducible transcription repressor HrcA</fullName>
    </recommendedName>
</protein>
<reference evidence="8 9" key="1">
    <citation type="journal article" date="2016" name="Nat. Commun.">
        <title>Thousands of microbial genomes shed light on interconnected biogeochemical processes in an aquifer system.</title>
        <authorList>
            <person name="Anantharaman K."/>
            <person name="Brown C.T."/>
            <person name="Hug L.A."/>
            <person name="Sharon I."/>
            <person name="Castelle C.J."/>
            <person name="Probst A.J."/>
            <person name="Thomas B.C."/>
            <person name="Singh A."/>
            <person name="Wilkins M.J."/>
            <person name="Karaoz U."/>
            <person name="Brodie E.L."/>
            <person name="Williams K.H."/>
            <person name="Hubbard S.S."/>
            <person name="Banfield J.F."/>
        </authorList>
    </citation>
    <scope>NUCLEOTIDE SEQUENCE [LARGE SCALE GENOMIC DNA]</scope>
</reference>
<dbReference type="InterPro" id="IPR002571">
    <property type="entry name" value="HrcA"/>
</dbReference>
<evidence type="ECO:0000256" key="3">
    <source>
        <dbReference type="ARBA" id="ARBA00023016"/>
    </source>
</evidence>
<feature type="domain" description="Heat-inducible transcription repressor HrcA C-terminal" evidence="6">
    <location>
        <begin position="92"/>
        <end position="230"/>
    </location>
</feature>
<evidence type="ECO:0000256" key="2">
    <source>
        <dbReference type="ARBA" id="ARBA00023015"/>
    </source>
</evidence>
<name>A0A1F5KD03_9BACT</name>
<dbReference type="EMBL" id="MFDE01000014">
    <property type="protein sequence ID" value="OGE38739.1"/>
    <property type="molecule type" value="Genomic_DNA"/>
</dbReference>
<comment type="similarity">
    <text evidence="5">Belongs to the HrcA family.</text>
</comment>
<dbReference type="Gene3D" id="1.10.10.10">
    <property type="entry name" value="Winged helix-like DNA-binding domain superfamily/Winged helix DNA-binding domain"/>
    <property type="match status" value="1"/>
</dbReference>
<keyword evidence="4 5" id="KW-0804">Transcription</keyword>
<dbReference type="InterPro" id="IPR036390">
    <property type="entry name" value="WH_DNA-bd_sf"/>
</dbReference>
<dbReference type="HAMAP" id="MF_00081">
    <property type="entry name" value="HrcA"/>
    <property type="match status" value="1"/>
</dbReference>
<evidence type="ECO:0000256" key="5">
    <source>
        <dbReference type="HAMAP-Rule" id="MF_00081"/>
    </source>
</evidence>
<keyword evidence="2 5" id="KW-0805">Transcription regulation</keyword>
<dbReference type="Gene3D" id="3.30.450.40">
    <property type="match status" value="1"/>
</dbReference>
<evidence type="ECO:0000313" key="9">
    <source>
        <dbReference type="Proteomes" id="UP000176527"/>
    </source>
</evidence>
<comment type="caution">
    <text evidence="8">The sequence shown here is derived from an EMBL/GenBank/DDBJ whole genome shotgun (WGS) entry which is preliminary data.</text>
</comment>
<dbReference type="AlphaFoldDB" id="A0A1F5KD03"/>
<dbReference type="GO" id="GO:0045892">
    <property type="term" value="P:negative regulation of DNA-templated transcription"/>
    <property type="evidence" value="ECO:0007669"/>
    <property type="project" value="UniProtKB-UniRule"/>
</dbReference>
<dbReference type="Pfam" id="PF01628">
    <property type="entry name" value="HrcA"/>
    <property type="match status" value="1"/>
</dbReference>
<sequence length="246" mass="27704">MDLSDRQKALLKAIIEEYVNRAEPIGSETIEKKHNLGVSPATIRNEMVRLTDMGYLRQPHTSAGRTPTSMGMRFYVSELMKEKELPVSAEVSIKEKLMSQRVQRERLLREAVKALAQRCGMLGMALDDAGQSYYAGAANILDWPEFYDIDVTRFVLKLFDEFPTLSEIIGKAQGVDPIHILFGEDMEYESLRSTGFVFTRYELGANALGQTNNGVIGVIGPARMNFPLVIPYVKYIKNLLYEAGRV</sequence>
<evidence type="ECO:0000256" key="4">
    <source>
        <dbReference type="ARBA" id="ARBA00023163"/>
    </source>
</evidence>
<dbReference type="SUPFAM" id="SSF46785">
    <property type="entry name" value="Winged helix' DNA-binding domain"/>
    <property type="match status" value="1"/>
</dbReference>
<dbReference type="InterPro" id="IPR036388">
    <property type="entry name" value="WH-like_DNA-bd_sf"/>
</dbReference>
<dbReference type="Pfam" id="PF03444">
    <property type="entry name" value="WHD_HrcA"/>
    <property type="match status" value="1"/>
</dbReference>
<dbReference type="PANTHER" id="PTHR34824:SF1">
    <property type="entry name" value="HEAT-INDUCIBLE TRANSCRIPTION REPRESSOR HRCA"/>
    <property type="match status" value="1"/>
</dbReference>
<keyword evidence="3 5" id="KW-0346">Stress response</keyword>
<dbReference type="GO" id="GO:0003677">
    <property type="term" value="F:DNA binding"/>
    <property type="evidence" value="ECO:0007669"/>
    <property type="project" value="InterPro"/>
</dbReference>
<proteinExistence type="inferred from homology"/>
<organism evidence="8 9">
    <name type="scientific">Candidatus Daviesbacteria bacterium RIFCSPHIGHO2_12_FULL_37_11</name>
    <dbReference type="NCBI Taxonomy" id="1797777"/>
    <lineage>
        <taxon>Bacteria</taxon>
        <taxon>Candidatus Daviesiibacteriota</taxon>
    </lineage>
</organism>
<dbReference type="InterPro" id="IPR029016">
    <property type="entry name" value="GAF-like_dom_sf"/>
</dbReference>